<keyword evidence="2" id="KW-1185">Reference proteome</keyword>
<dbReference type="Proteomes" id="UP000028990">
    <property type="component" value="Unassembled WGS sequence"/>
</dbReference>
<dbReference type="AlphaFoldDB" id="A0A091D6G8"/>
<reference evidence="1 2" key="1">
    <citation type="submission" date="2013-11" db="EMBL/GenBank/DDBJ databases">
        <title>The Damaraland mole rat (Fukomys damarensis) genome and evolution of African mole rats.</title>
        <authorList>
            <person name="Gladyshev V.N."/>
            <person name="Fang X."/>
        </authorList>
    </citation>
    <scope>NUCLEOTIDE SEQUENCE [LARGE SCALE GENOMIC DNA]</scope>
    <source>
        <tissue evidence="1">Liver</tissue>
    </source>
</reference>
<proteinExistence type="predicted"/>
<gene>
    <name evidence="1" type="ORF">H920_12768</name>
</gene>
<name>A0A091D6G8_FUKDA</name>
<evidence type="ECO:0000313" key="2">
    <source>
        <dbReference type="Proteomes" id="UP000028990"/>
    </source>
</evidence>
<protein>
    <submittedName>
        <fullName evidence="1">Uncharacterized protein</fullName>
    </submittedName>
</protein>
<dbReference type="EMBL" id="KN123330">
    <property type="protein sequence ID" value="KFO25850.1"/>
    <property type="molecule type" value="Genomic_DNA"/>
</dbReference>
<evidence type="ECO:0000313" key="1">
    <source>
        <dbReference type="EMBL" id="KFO25850.1"/>
    </source>
</evidence>
<sequence length="123" mass="13646">MPELLPSAATFAMQLCLGAGEVLTMCSKIKQIKELVPQLLVARSTSPVGVSGVFSGITDLRKHNSVSLPSVYYDYGYGCKNFNVFKEEGLTRRTPQCSFPHVVVREQRKEEPVLFGNAESEKY</sequence>
<organism evidence="1 2">
    <name type="scientific">Fukomys damarensis</name>
    <name type="common">Damaraland mole rat</name>
    <name type="synonym">Cryptomys damarensis</name>
    <dbReference type="NCBI Taxonomy" id="885580"/>
    <lineage>
        <taxon>Eukaryota</taxon>
        <taxon>Metazoa</taxon>
        <taxon>Chordata</taxon>
        <taxon>Craniata</taxon>
        <taxon>Vertebrata</taxon>
        <taxon>Euteleostomi</taxon>
        <taxon>Mammalia</taxon>
        <taxon>Eutheria</taxon>
        <taxon>Euarchontoglires</taxon>
        <taxon>Glires</taxon>
        <taxon>Rodentia</taxon>
        <taxon>Hystricomorpha</taxon>
        <taxon>Bathyergidae</taxon>
        <taxon>Fukomys</taxon>
    </lineage>
</organism>
<accession>A0A091D6G8</accession>